<organism evidence="1 2">
    <name type="scientific">Dioscorea alata</name>
    <name type="common">Purple yam</name>
    <dbReference type="NCBI Taxonomy" id="55571"/>
    <lineage>
        <taxon>Eukaryota</taxon>
        <taxon>Viridiplantae</taxon>
        <taxon>Streptophyta</taxon>
        <taxon>Embryophyta</taxon>
        <taxon>Tracheophyta</taxon>
        <taxon>Spermatophyta</taxon>
        <taxon>Magnoliopsida</taxon>
        <taxon>Liliopsida</taxon>
        <taxon>Dioscoreales</taxon>
        <taxon>Dioscoreaceae</taxon>
        <taxon>Dioscorea</taxon>
    </lineage>
</organism>
<comment type="caution">
    <text evidence="1">The sequence shown here is derived from an EMBL/GenBank/DDBJ whole genome shotgun (WGS) entry which is preliminary data.</text>
</comment>
<protein>
    <submittedName>
        <fullName evidence="1">Uncharacterized protein</fullName>
    </submittedName>
</protein>
<reference evidence="2" key="1">
    <citation type="journal article" date="2022" name="Nat. Commun.">
        <title>Chromosome evolution and the genetic basis of agronomically important traits in greater yam.</title>
        <authorList>
            <person name="Bredeson J.V."/>
            <person name="Lyons J.B."/>
            <person name="Oniyinde I.O."/>
            <person name="Okereke N.R."/>
            <person name="Kolade O."/>
            <person name="Nnabue I."/>
            <person name="Nwadili C.O."/>
            <person name="Hribova E."/>
            <person name="Parker M."/>
            <person name="Nwogha J."/>
            <person name="Shu S."/>
            <person name="Carlson J."/>
            <person name="Kariba R."/>
            <person name="Muthemba S."/>
            <person name="Knop K."/>
            <person name="Barton G.J."/>
            <person name="Sherwood A.V."/>
            <person name="Lopez-Montes A."/>
            <person name="Asiedu R."/>
            <person name="Jamnadass R."/>
            <person name="Muchugi A."/>
            <person name="Goodstein D."/>
            <person name="Egesi C.N."/>
            <person name="Featherston J."/>
            <person name="Asfaw A."/>
            <person name="Simpson G.G."/>
            <person name="Dolezel J."/>
            <person name="Hendre P.S."/>
            <person name="Van Deynze A."/>
            <person name="Kumar P.L."/>
            <person name="Obidiegwu J.E."/>
            <person name="Bhattacharjee R."/>
            <person name="Rokhsar D.S."/>
        </authorList>
    </citation>
    <scope>NUCLEOTIDE SEQUENCE [LARGE SCALE GENOMIC DNA]</scope>
    <source>
        <strain evidence="2">cv. TDa95/00328</strain>
    </source>
</reference>
<keyword evidence="2" id="KW-1185">Reference proteome</keyword>
<evidence type="ECO:0000313" key="2">
    <source>
        <dbReference type="Proteomes" id="UP000827976"/>
    </source>
</evidence>
<dbReference type="Proteomes" id="UP000827976">
    <property type="component" value="Chromosome 2"/>
</dbReference>
<name>A0ACB7WQA1_DIOAL</name>
<accession>A0ACB7WQA1</accession>
<evidence type="ECO:0000313" key="1">
    <source>
        <dbReference type="EMBL" id="KAH7690507.1"/>
    </source>
</evidence>
<gene>
    <name evidence="1" type="ORF">IHE45_02G052800</name>
</gene>
<proteinExistence type="predicted"/>
<dbReference type="EMBL" id="CM037012">
    <property type="protein sequence ID" value="KAH7690507.1"/>
    <property type="molecule type" value="Genomic_DNA"/>
</dbReference>
<sequence length="126" mass="14376">MGQFNQIRGFSGCKNLPMDLHYCELEQVAPMNSSVSYINESIRANEWFDTQVPITTSGLTSQHLSAKFDVLVISNRIKPSGWNVAVNNYDWDSNSWNFASWGRNDACDSRWRTDDCRATACVKNSW</sequence>